<keyword evidence="2" id="KW-0964">Secreted</keyword>
<gene>
    <name evidence="7" type="primary">LOC115165081</name>
</gene>
<feature type="signal peptide" evidence="5">
    <location>
        <begin position="1"/>
        <end position="19"/>
    </location>
</feature>
<reference evidence="7" key="2">
    <citation type="submission" date="2025-09" db="UniProtKB">
        <authorList>
            <consortium name="Ensembl"/>
        </authorList>
    </citation>
    <scope>IDENTIFICATION</scope>
</reference>
<accession>A0A674BF77</accession>
<dbReference type="AlphaFoldDB" id="A0A674BF77"/>
<dbReference type="Pfam" id="PF00386">
    <property type="entry name" value="C1q"/>
    <property type="match status" value="1"/>
</dbReference>
<evidence type="ECO:0000256" key="4">
    <source>
        <dbReference type="SAM" id="Coils"/>
    </source>
</evidence>
<feature type="coiled-coil region" evidence="4">
    <location>
        <begin position="82"/>
        <end position="109"/>
    </location>
</feature>
<dbReference type="GO" id="GO:0005576">
    <property type="term" value="C:extracellular region"/>
    <property type="evidence" value="ECO:0007669"/>
    <property type="project" value="UniProtKB-SubCell"/>
</dbReference>
<evidence type="ECO:0000259" key="6">
    <source>
        <dbReference type="PROSITE" id="PS50871"/>
    </source>
</evidence>
<dbReference type="PRINTS" id="PR00007">
    <property type="entry name" value="COMPLEMNTC1Q"/>
</dbReference>
<feature type="domain" description="C1q" evidence="6">
    <location>
        <begin position="167"/>
        <end position="303"/>
    </location>
</feature>
<sequence>MRGAGALLVLLFCLSGTWAQGQSGGVRENDITLQGHSEQGESSNNGGSDIWAQLKALRDKVQSMGTILVEQRVEMRYMGNRLTASESQVEELKRDNAALETRLSVSERLGEELKRDNAAQAAALSAMGARVTASESQVEVLKTENAAQAAELSALGSQVEELKRENTDRPKVAFSAGLTNSGKVGPFNTETQLIYTKVFTNVGNTYNPNTGIFTAPVRGVYYFRFSMVSYETALLGGLNMYRNGQIILHNGQFYNAGNEYVCNGVTLHLQKGDTVHMRLPNGWAVYDDDSNHSTFSGFLLFPM</sequence>
<keyword evidence="3 5" id="KW-0732">Signal</keyword>
<protein>
    <submittedName>
        <fullName evidence="7">Cerebellin-2-like</fullName>
    </submittedName>
</protein>
<organism evidence="7 8">
    <name type="scientific">Salmo trutta</name>
    <name type="common">Brown trout</name>
    <dbReference type="NCBI Taxonomy" id="8032"/>
    <lineage>
        <taxon>Eukaryota</taxon>
        <taxon>Metazoa</taxon>
        <taxon>Chordata</taxon>
        <taxon>Craniata</taxon>
        <taxon>Vertebrata</taxon>
        <taxon>Euteleostomi</taxon>
        <taxon>Actinopterygii</taxon>
        <taxon>Neopterygii</taxon>
        <taxon>Teleostei</taxon>
        <taxon>Protacanthopterygii</taxon>
        <taxon>Salmoniformes</taxon>
        <taxon>Salmonidae</taxon>
        <taxon>Salmoninae</taxon>
        <taxon>Salmo</taxon>
    </lineage>
</organism>
<reference evidence="7" key="1">
    <citation type="submission" date="2025-08" db="UniProtKB">
        <authorList>
            <consortium name="Ensembl"/>
        </authorList>
    </citation>
    <scope>IDENTIFICATION</scope>
</reference>
<evidence type="ECO:0000256" key="2">
    <source>
        <dbReference type="ARBA" id="ARBA00022525"/>
    </source>
</evidence>
<evidence type="ECO:0000256" key="3">
    <source>
        <dbReference type="ARBA" id="ARBA00022729"/>
    </source>
</evidence>
<evidence type="ECO:0000313" key="7">
    <source>
        <dbReference type="Ensembl" id="ENSSTUP00000069651.1"/>
    </source>
</evidence>
<dbReference type="Proteomes" id="UP000472277">
    <property type="component" value="Chromosome 3"/>
</dbReference>
<dbReference type="PANTHER" id="PTHR22923:SF102">
    <property type="entry name" value="CEREBELLIN 13-RELATED"/>
    <property type="match status" value="1"/>
</dbReference>
<evidence type="ECO:0000256" key="1">
    <source>
        <dbReference type="ARBA" id="ARBA00004613"/>
    </source>
</evidence>
<dbReference type="InterPro" id="IPR008983">
    <property type="entry name" value="Tumour_necrosis_fac-like_dom"/>
</dbReference>
<evidence type="ECO:0000256" key="5">
    <source>
        <dbReference type="SAM" id="SignalP"/>
    </source>
</evidence>
<dbReference type="PROSITE" id="PS50871">
    <property type="entry name" value="C1Q"/>
    <property type="match status" value="1"/>
</dbReference>
<dbReference type="SUPFAM" id="SSF49842">
    <property type="entry name" value="TNF-like"/>
    <property type="match status" value="1"/>
</dbReference>
<dbReference type="PANTHER" id="PTHR22923">
    <property type="entry name" value="CEREBELLIN-RELATED"/>
    <property type="match status" value="1"/>
</dbReference>
<dbReference type="Gene3D" id="2.60.120.40">
    <property type="match status" value="1"/>
</dbReference>
<dbReference type="KEGG" id="stru:115165081"/>
<dbReference type="RefSeq" id="XP_029573983.1">
    <property type="nucleotide sequence ID" value="XM_029718123.1"/>
</dbReference>
<dbReference type="SMART" id="SM00110">
    <property type="entry name" value="C1Q"/>
    <property type="match status" value="1"/>
</dbReference>
<name>A0A674BF77_SALTR</name>
<dbReference type="Ensembl" id="ENSSTUT00000073993.1">
    <property type="protein sequence ID" value="ENSSTUP00000069651.1"/>
    <property type="gene ID" value="ENSSTUG00000030590.1"/>
</dbReference>
<dbReference type="Gene3D" id="1.20.5.170">
    <property type="match status" value="1"/>
</dbReference>
<dbReference type="InterPro" id="IPR050822">
    <property type="entry name" value="Cerebellin_Synaptic_Org"/>
</dbReference>
<evidence type="ECO:0000313" key="8">
    <source>
        <dbReference type="Proteomes" id="UP000472277"/>
    </source>
</evidence>
<dbReference type="OrthoDB" id="6154955at2759"/>
<dbReference type="OMA" id="CNISAGM"/>
<proteinExistence type="predicted"/>
<keyword evidence="8" id="KW-1185">Reference proteome</keyword>
<comment type="subcellular location">
    <subcellularLocation>
        <location evidence="1">Secreted</location>
    </subcellularLocation>
</comment>
<feature type="chain" id="PRO_5025605250" evidence="5">
    <location>
        <begin position="20"/>
        <end position="303"/>
    </location>
</feature>
<dbReference type="InterPro" id="IPR001073">
    <property type="entry name" value="C1q_dom"/>
</dbReference>
<dbReference type="GeneTree" id="ENSGT00940000163520"/>
<dbReference type="GeneID" id="115165081"/>
<keyword evidence="4" id="KW-0175">Coiled coil</keyword>
<dbReference type="InParanoid" id="A0A674BF77"/>